<accession>A0A8J4CCD9</accession>
<sequence length="410" mass="44812">MVSWLKRCFLGSQEPTQGLGDSTSSLPEPQAGQAIAVIRNDLSTAEATRNDAILASTLDMDRFVEPEQPDASAVNSLEEARQVISRLKARVQELENSTGQIAESTLMSLRQIRLPEQEARIVPTLATCKKGHETMPSIVDAIRDVNLDPRDEQKSFPHRFCVYAKQELVELLGRAGKPAAAVLLQAVLEEDIGNVPPALLLDIDPAIGDAIAGSPELMAEVQKARGPTDFSQLSSIDRLPGYLRLRLYMMQACGARPMLAHATATARALFKVRTDRQLQYVLEGQVQQDAMLGMLLQEILDEMLSAPVSRSSAASTADGDRSTIIMHSLSHFVNTSNPKVFPFVPVSMRGCGYKKTSGEVVPCIIFEFSPDSNQGAFLEHLQRDYTMMGHISAIITLFTLKGDVLHQNAG</sequence>
<gene>
    <name evidence="1" type="ORF">Vretifemale_8355</name>
</gene>
<feature type="non-terminal residue" evidence="1">
    <location>
        <position position="1"/>
    </location>
</feature>
<protein>
    <submittedName>
        <fullName evidence="1">Uncharacterized protein</fullName>
    </submittedName>
</protein>
<proteinExistence type="predicted"/>
<dbReference type="AlphaFoldDB" id="A0A8J4CCD9"/>
<comment type="caution">
    <text evidence="1">The sequence shown here is derived from an EMBL/GenBank/DDBJ whole genome shotgun (WGS) entry which is preliminary data.</text>
</comment>
<reference evidence="1" key="1">
    <citation type="journal article" date="2021" name="Proc. Natl. Acad. Sci. U.S.A.">
        <title>Three genomes in the algal genus Volvox reveal the fate of a haploid sex-determining region after a transition to homothallism.</title>
        <authorList>
            <person name="Yamamoto K."/>
            <person name="Hamaji T."/>
            <person name="Kawai-Toyooka H."/>
            <person name="Matsuzaki R."/>
            <person name="Takahashi F."/>
            <person name="Nishimura Y."/>
            <person name="Kawachi M."/>
            <person name="Noguchi H."/>
            <person name="Minakuchi Y."/>
            <person name="Umen J.G."/>
            <person name="Toyoda A."/>
            <person name="Nozaki H."/>
        </authorList>
    </citation>
    <scope>NUCLEOTIDE SEQUENCE</scope>
    <source>
        <strain evidence="1">NIES-3786</strain>
    </source>
</reference>
<dbReference type="Proteomes" id="UP000747110">
    <property type="component" value="Unassembled WGS sequence"/>
</dbReference>
<evidence type="ECO:0000313" key="2">
    <source>
        <dbReference type="Proteomes" id="UP000747110"/>
    </source>
</evidence>
<evidence type="ECO:0000313" key="1">
    <source>
        <dbReference type="EMBL" id="GIL78979.1"/>
    </source>
</evidence>
<organism evidence="1 2">
    <name type="scientific">Volvox reticuliferus</name>
    <dbReference type="NCBI Taxonomy" id="1737510"/>
    <lineage>
        <taxon>Eukaryota</taxon>
        <taxon>Viridiplantae</taxon>
        <taxon>Chlorophyta</taxon>
        <taxon>core chlorophytes</taxon>
        <taxon>Chlorophyceae</taxon>
        <taxon>CS clade</taxon>
        <taxon>Chlamydomonadales</taxon>
        <taxon>Volvocaceae</taxon>
        <taxon>Volvox</taxon>
    </lineage>
</organism>
<name>A0A8J4CCD9_9CHLO</name>
<keyword evidence="2" id="KW-1185">Reference proteome</keyword>
<dbReference type="EMBL" id="BNCP01000014">
    <property type="protein sequence ID" value="GIL78979.1"/>
    <property type="molecule type" value="Genomic_DNA"/>
</dbReference>